<dbReference type="FunCoup" id="A0A1D2VM82">
    <property type="interactions" value="7"/>
</dbReference>
<dbReference type="Proteomes" id="UP000095038">
    <property type="component" value="Unassembled WGS sequence"/>
</dbReference>
<name>A0A1D2VM82_9ASCO</name>
<dbReference type="InterPro" id="IPR018811">
    <property type="entry name" value="MRX11"/>
</dbReference>
<gene>
    <name evidence="1" type="ORF">ASCRUDRAFT_74204</name>
</gene>
<dbReference type="InParanoid" id="A0A1D2VM82"/>
<dbReference type="Pfam" id="PF10306">
    <property type="entry name" value="FLILHELTA"/>
    <property type="match status" value="1"/>
</dbReference>
<keyword evidence="2" id="KW-1185">Reference proteome</keyword>
<dbReference type="AlphaFoldDB" id="A0A1D2VM82"/>
<dbReference type="STRING" id="1344418.A0A1D2VM82"/>
<sequence length="243" mass="27800">MSFLKNFPLNTNLQLFRRQTILKRNSLIDSFTTPVHKPVINVLLRNLSAYSNTSLKAQSTLHSKLNFKSNGNISQDLNKNPVIHNHPILKRVPKSLLPYSIKFINAPISYITSFLILHELTALVPLISFWYLFSNLDYFVITSSISSTTNNQILQLFQLLPSSFIDNCTLFINKLSESKYVANLNLINKSKFIIDGINAYIIVKLLVPFRCALSLYLTPYLASLIKLPSTLFKNYFLIQPKKI</sequence>
<dbReference type="PANTHER" id="PTHR28002:SF1">
    <property type="entry name" value="MIOREX COMPLEX COMPONENT 11"/>
    <property type="match status" value="1"/>
</dbReference>
<proteinExistence type="predicted"/>
<dbReference type="RefSeq" id="XP_020049027.1">
    <property type="nucleotide sequence ID" value="XM_020192597.1"/>
</dbReference>
<reference evidence="2" key="1">
    <citation type="submission" date="2016-05" db="EMBL/GenBank/DDBJ databases">
        <title>Comparative genomics of biotechnologically important yeasts.</title>
        <authorList>
            <consortium name="DOE Joint Genome Institute"/>
            <person name="Riley R."/>
            <person name="Haridas S."/>
            <person name="Wolfe K.H."/>
            <person name="Lopes M.R."/>
            <person name="Hittinger C.T."/>
            <person name="Goker M."/>
            <person name="Salamov A."/>
            <person name="Wisecaver J."/>
            <person name="Long T.M."/>
            <person name="Aerts A.L."/>
            <person name="Barry K."/>
            <person name="Choi C."/>
            <person name="Clum A."/>
            <person name="Coughlan A.Y."/>
            <person name="Deshpande S."/>
            <person name="Douglass A.P."/>
            <person name="Hanson S.J."/>
            <person name="Klenk H.-P."/>
            <person name="Labutti K."/>
            <person name="Lapidus A."/>
            <person name="Lindquist E."/>
            <person name="Lipzen A."/>
            <person name="Meier-Kolthoff J.P."/>
            <person name="Ohm R.A."/>
            <person name="Otillar R.P."/>
            <person name="Pangilinan J."/>
            <person name="Peng Y."/>
            <person name="Rokas A."/>
            <person name="Rosa C.A."/>
            <person name="Scheuner C."/>
            <person name="Sibirny A.A."/>
            <person name="Slot J.C."/>
            <person name="Stielow J.B."/>
            <person name="Sun H."/>
            <person name="Kurtzman C.P."/>
            <person name="Blackwell M."/>
            <person name="Grigoriev I.V."/>
            <person name="Jeffries T.W."/>
        </authorList>
    </citation>
    <scope>NUCLEOTIDE SEQUENCE [LARGE SCALE GENOMIC DNA]</scope>
    <source>
        <strain evidence="2">DSM 1968</strain>
    </source>
</reference>
<dbReference type="PANTHER" id="PTHR28002">
    <property type="entry name" value="MIOREX COMPLEX COMPONENT 11"/>
    <property type="match status" value="1"/>
</dbReference>
<dbReference type="GO" id="GO:0005739">
    <property type="term" value="C:mitochondrion"/>
    <property type="evidence" value="ECO:0007669"/>
    <property type="project" value="TreeGrafter"/>
</dbReference>
<accession>A0A1D2VM82</accession>
<protein>
    <submittedName>
        <fullName evidence="1">Uncharacterized protein</fullName>
    </submittedName>
</protein>
<organism evidence="1 2">
    <name type="scientific">Ascoidea rubescens DSM 1968</name>
    <dbReference type="NCBI Taxonomy" id="1344418"/>
    <lineage>
        <taxon>Eukaryota</taxon>
        <taxon>Fungi</taxon>
        <taxon>Dikarya</taxon>
        <taxon>Ascomycota</taxon>
        <taxon>Saccharomycotina</taxon>
        <taxon>Saccharomycetes</taxon>
        <taxon>Ascoideaceae</taxon>
        <taxon>Ascoidea</taxon>
    </lineage>
</organism>
<dbReference type="OrthoDB" id="5580261at2759"/>
<dbReference type="EMBL" id="KV454476">
    <property type="protein sequence ID" value="ODV62720.1"/>
    <property type="molecule type" value="Genomic_DNA"/>
</dbReference>
<dbReference type="GeneID" id="30966233"/>
<evidence type="ECO:0000313" key="1">
    <source>
        <dbReference type="EMBL" id="ODV62720.1"/>
    </source>
</evidence>
<evidence type="ECO:0000313" key="2">
    <source>
        <dbReference type="Proteomes" id="UP000095038"/>
    </source>
</evidence>